<evidence type="ECO:0008006" key="9">
    <source>
        <dbReference type="Google" id="ProtNLM"/>
    </source>
</evidence>
<keyword evidence="3 6" id="KW-1133">Transmembrane helix</keyword>
<dbReference type="PANTHER" id="PTHR23502">
    <property type="entry name" value="MAJOR FACILITATOR SUPERFAMILY"/>
    <property type="match status" value="1"/>
</dbReference>
<evidence type="ECO:0000256" key="1">
    <source>
        <dbReference type="ARBA" id="ARBA00004141"/>
    </source>
</evidence>
<feature type="compositionally biased region" description="Basic and acidic residues" evidence="5">
    <location>
        <begin position="151"/>
        <end position="163"/>
    </location>
</feature>
<dbReference type="PANTHER" id="PTHR23502:SF157">
    <property type="entry name" value="MAJOR FACILITATOR SUPERFAMILY (MFS) PROFILE DOMAIN-CONTAINING PROTEIN-RELATED"/>
    <property type="match status" value="1"/>
</dbReference>
<reference evidence="7 8" key="1">
    <citation type="submission" date="2015-07" db="EMBL/GenBank/DDBJ databases">
        <title>Comparative genomics of the Sigatoka disease complex on banana suggests a link between parallel evolutionary changes in Pseudocercospora fijiensis and Pseudocercospora eumusae and increased virulence on the banana host.</title>
        <authorList>
            <person name="Chang T.-C."/>
            <person name="Salvucci A."/>
            <person name="Crous P.W."/>
            <person name="Stergiopoulos I."/>
        </authorList>
    </citation>
    <scope>NUCLEOTIDE SEQUENCE [LARGE SCALE GENOMIC DNA]</scope>
    <source>
        <strain evidence="7 8">CBS 116634</strain>
    </source>
</reference>
<dbReference type="Proteomes" id="UP000073492">
    <property type="component" value="Unassembled WGS sequence"/>
</dbReference>
<evidence type="ECO:0000256" key="4">
    <source>
        <dbReference type="ARBA" id="ARBA00023136"/>
    </source>
</evidence>
<evidence type="ECO:0000256" key="2">
    <source>
        <dbReference type="ARBA" id="ARBA00022692"/>
    </source>
</evidence>
<evidence type="ECO:0000313" key="8">
    <source>
        <dbReference type="Proteomes" id="UP000073492"/>
    </source>
</evidence>
<dbReference type="EMBL" id="LFZO01000717">
    <property type="protein sequence ID" value="KXS99292.1"/>
    <property type="molecule type" value="Genomic_DNA"/>
</dbReference>
<comment type="caution">
    <text evidence="7">The sequence shown here is derived from an EMBL/GenBank/DDBJ whole genome shotgun (WGS) entry which is preliminary data.</text>
</comment>
<keyword evidence="8" id="KW-1185">Reference proteome</keyword>
<keyword evidence="2 6" id="KW-0812">Transmembrane</keyword>
<sequence length="172" mass="18372">MIEPEDKLFGFHIAAPILAIGLWWFAWSVPPPVQGVSAWISITSMAFFDSAVVEFDCVLSGFLTDVYATYAASANAPVAFLRATMSGTFPLFGTQMFKGLGNNIALYILAGLATAYCGIAALFGVYGASVRRSPFAEITWATAQDDTRGLDVRNDAGSHEGSLEKAGPTTWT</sequence>
<evidence type="ECO:0000256" key="5">
    <source>
        <dbReference type="SAM" id="MobiDB-lite"/>
    </source>
</evidence>
<dbReference type="AlphaFoldDB" id="A0A139HA21"/>
<feature type="region of interest" description="Disordered" evidence="5">
    <location>
        <begin position="151"/>
        <end position="172"/>
    </location>
</feature>
<dbReference type="GO" id="GO:0016020">
    <property type="term" value="C:membrane"/>
    <property type="evidence" value="ECO:0007669"/>
    <property type="project" value="UniProtKB-SubCell"/>
</dbReference>
<dbReference type="OrthoDB" id="5410178at2759"/>
<evidence type="ECO:0000256" key="3">
    <source>
        <dbReference type="ARBA" id="ARBA00022989"/>
    </source>
</evidence>
<proteinExistence type="predicted"/>
<comment type="subcellular location">
    <subcellularLocation>
        <location evidence="1">Membrane</location>
        <topology evidence="1">Multi-pass membrane protein</topology>
    </subcellularLocation>
</comment>
<accession>A0A139HA21</accession>
<evidence type="ECO:0000313" key="7">
    <source>
        <dbReference type="EMBL" id="KXS99292.1"/>
    </source>
</evidence>
<feature type="transmembrane region" description="Helical" evidence="6">
    <location>
        <begin position="7"/>
        <end position="26"/>
    </location>
</feature>
<gene>
    <name evidence="7" type="ORF">AC579_3921</name>
</gene>
<evidence type="ECO:0000256" key="6">
    <source>
        <dbReference type="SAM" id="Phobius"/>
    </source>
</evidence>
<feature type="transmembrane region" description="Helical" evidence="6">
    <location>
        <begin position="104"/>
        <end position="126"/>
    </location>
</feature>
<keyword evidence="4 6" id="KW-0472">Membrane</keyword>
<protein>
    <recommendedName>
        <fullName evidence="9">Major facilitator superfamily (MFS) profile domain-containing protein</fullName>
    </recommendedName>
</protein>
<dbReference type="GO" id="GO:0022857">
    <property type="term" value="F:transmembrane transporter activity"/>
    <property type="evidence" value="ECO:0007669"/>
    <property type="project" value="TreeGrafter"/>
</dbReference>
<organism evidence="7 8">
    <name type="scientific">Pseudocercospora musae</name>
    <dbReference type="NCBI Taxonomy" id="113226"/>
    <lineage>
        <taxon>Eukaryota</taxon>
        <taxon>Fungi</taxon>
        <taxon>Dikarya</taxon>
        <taxon>Ascomycota</taxon>
        <taxon>Pezizomycotina</taxon>
        <taxon>Dothideomycetes</taxon>
        <taxon>Dothideomycetidae</taxon>
        <taxon>Mycosphaerellales</taxon>
        <taxon>Mycosphaerellaceae</taxon>
        <taxon>Pseudocercospora</taxon>
    </lineage>
</organism>
<name>A0A139HA21_9PEZI</name>